<dbReference type="InterPro" id="IPR030678">
    <property type="entry name" value="Peptide/Ni-bd"/>
</dbReference>
<dbReference type="Proteomes" id="UP001298681">
    <property type="component" value="Unassembled WGS sequence"/>
</dbReference>
<sequence length="547" mass="60728">MKKILATILAVAMLATTFVGCGGGGDTASTPTDDGSAAAPEITACIGPEPETLDPALNKSVDGACYAVHAFEGIYKFDENGNTILGQAEKVDVSDDGLTWDITLRDDIKWSDGEPVTVDDFIYSWQRAASPETASDYANLFDVIEGGADVYQGKADPSTLGVTKVDDTHMTVQLAAPCPYFDKLLAFPIYYPVRQDVVEGNDSWTQDPSTFIGNGPMMLTDWSHKESITYVKNPYYYDADKVTDSTLKFILLEDDNAKLAAYDNGELDYVFQLPVDELDALKEREDFGTINEIGTYYLAFQTEKEPFNDPRVRKALTLAIDRNYIVETVSKQGEVPAAAIVAEKVSEGDTTFREVGGDYFSTDPADYEKNVEEARQLLAEAGYPNGEGFPTFEYTTNTATLHLGVAEALQNMWKEALGIECKIAQQEWNVFLATRPAGTFEVARDGWIADYNDPLTFLEIFKSDNGNNNCHWKNAEFDALIDQAKAEADSAKRFEILHQAEDLWAEEMPGAPIYYYADTYLKKPNLEGYWDSPLGYKFFMYCTKTAE</sequence>
<feature type="chain" id="PRO_5046821205" evidence="5">
    <location>
        <begin position="22"/>
        <end position="547"/>
    </location>
</feature>
<evidence type="ECO:0000313" key="7">
    <source>
        <dbReference type="EMBL" id="MCG4610742.1"/>
    </source>
</evidence>
<dbReference type="EMBL" id="JAKNHQ010000008">
    <property type="protein sequence ID" value="MCG4610742.1"/>
    <property type="molecule type" value="Genomic_DNA"/>
</dbReference>
<dbReference type="Gene3D" id="3.10.105.10">
    <property type="entry name" value="Dipeptide-binding Protein, Domain 3"/>
    <property type="match status" value="1"/>
</dbReference>
<dbReference type="RefSeq" id="WP_237966726.1">
    <property type="nucleotide sequence ID" value="NZ_JAKNHQ010000008.1"/>
</dbReference>
<keyword evidence="4 5" id="KW-0732">Signal</keyword>
<organism evidence="7 8">
    <name type="scientific">Anaeromassilibacillus senegalensis</name>
    <dbReference type="NCBI Taxonomy" id="1673717"/>
    <lineage>
        <taxon>Bacteria</taxon>
        <taxon>Bacillati</taxon>
        <taxon>Bacillota</taxon>
        <taxon>Clostridia</taxon>
        <taxon>Eubacteriales</taxon>
        <taxon>Acutalibacteraceae</taxon>
        <taxon>Anaeromassilibacillus</taxon>
    </lineage>
</organism>
<dbReference type="PROSITE" id="PS51257">
    <property type="entry name" value="PROKAR_LIPOPROTEIN"/>
    <property type="match status" value="1"/>
</dbReference>
<feature type="domain" description="Solute-binding protein family 5" evidence="6">
    <location>
        <begin position="88"/>
        <end position="469"/>
    </location>
</feature>
<dbReference type="PANTHER" id="PTHR30290:SF10">
    <property type="entry name" value="PERIPLASMIC OLIGOPEPTIDE-BINDING PROTEIN-RELATED"/>
    <property type="match status" value="1"/>
</dbReference>
<keyword evidence="3" id="KW-0813">Transport</keyword>
<evidence type="ECO:0000256" key="3">
    <source>
        <dbReference type="ARBA" id="ARBA00022448"/>
    </source>
</evidence>
<evidence type="ECO:0000256" key="5">
    <source>
        <dbReference type="SAM" id="SignalP"/>
    </source>
</evidence>
<dbReference type="PIRSF" id="PIRSF002741">
    <property type="entry name" value="MppA"/>
    <property type="match status" value="1"/>
</dbReference>
<dbReference type="Gene3D" id="3.40.190.10">
    <property type="entry name" value="Periplasmic binding protein-like II"/>
    <property type="match status" value="1"/>
</dbReference>
<evidence type="ECO:0000256" key="1">
    <source>
        <dbReference type="ARBA" id="ARBA00004193"/>
    </source>
</evidence>
<reference evidence="7 8" key="1">
    <citation type="submission" date="2022-01" db="EMBL/GenBank/DDBJ databases">
        <title>Collection of gut derived symbiotic bacterial strains cultured from healthy donors.</title>
        <authorList>
            <person name="Lin H."/>
            <person name="Kohout C."/>
            <person name="Waligurski E."/>
            <person name="Pamer E.G."/>
        </authorList>
    </citation>
    <scope>NUCLEOTIDE SEQUENCE [LARGE SCALE GENOMIC DNA]</scope>
    <source>
        <strain evidence="7 8">DFI.7.58</strain>
    </source>
</reference>
<dbReference type="InterPro" id="IPR023765">
    <property type="entry name" value="SBP_5_CS"/>
</dbReference>
<name>A0ABS9MIU8_9FIRM</name>
<dbReference type="Gene3D" id="3.90.76.10">
    <property type="entry name" value="Dipeptide-binding Protein, Domain 1"/>
    <property type="match status" value="1"/>
</dbReference>
<dbReference type="Pfam" id="PF00496">
    <property type="entry name" value="SBP_bac_5"/>
    <property type="match status" value="1"/>
</dbReference>
<gene>
    <name evidence="7" type="ORF">L0P57_07320</name>
</gene>
<dbReference type="InterPro" id="IPR039424">
    <property type="entry name" value="SBP_5"/>
</dbReference>
<dbReference type="PROSITE" id="PS01040">
    <property type="entry name" value="SBP_BACTERIAL_5"/>
    <property type="match status" value="1"/>
</dbReference>
<keyword evidence="8" id="KW-1185">Reference proteome</keyword>
<dbReference type="InterPro" id="IPR000914">
    <property type="entry name" value="SBP_5_dom"/>
</dbReference>
<evidence type="ECO:0000313" key="8">
    <source>
        <dbReference type="Proteomes" id="UP001298681"/>
    </source>
</evidence>
<evidence type="ECO:0000256" key="4">
    <source>
        <dbReference type="ARBA" id="ARBA00022729"/>
    </source>
</evidence>
<evidence type="ECO:0000259" key="6">
    <source>
        <dbReference type="Pfam" id="PF00496"/>
    </source>
</evidence>
<protein>
    <submittedName>
        <fullName evidence="7">Peptide ABC transporter substrate-binding protein</fullName>
    </submittedName>
</protein>
<dbReference type="PANTHER" id="PTHR30290">
    <property type="entry name" value="PERIPLASMIC BINDING COMPONENT OF ABC TRANSPORTER"/>
    <property type="match status" value="1"/>
</dbReference>
<comment type="caution">
    <text evidence="7">The sequence shown here is derived from an EMBL/GenBank/DDBJ whole genome shotgun (WGS) entry which is preliminary data.</text>
</comment>
<feature type="signal peptide" evidence="5">
    <location>
        <begin position="1"/>
        <end position="21"/>
    </location>
</feature>
<comment type="similarity">
    <text evidence="2">Belongs to the bacterial solute-binding protein 5 family.</text>
</comment>
<accession>A0ABS9MIU8</accession>
<evidence type="ECO:0000256" key="2">
    <source>
        <dbReference type="ARBA" id="ARBA00005695"/>
    </source>
</evidence>
<comment type="subcellular location">
    <subcellularLocation>
        <location evidence="1">Cell membrane</location>
        <topology evidence="1">Lipid-anchor</topology>
    </subcellularLocation>
</comment>
<dbReference type="CDD" id="cd08504">
    <property type="entry name" value="PBP2_OppA"/>
    <property type="match status" value="1"/>
</dbReference>
<proteinExistence type="inferred from homology"/>
<dbReference type="SUPFAM" id="SSF53850">
    <property type="entry name" value="Periplasmic binding protein-like II"/>
    <property type="match status" value="1"/>
</dbReference>